<gene>
    <name evidence="1" type="ORF">AQJ46_33165</name>
</gene>
<evidence type="ECO:0000313" key="1">
    <source>
        <dbReference type="EMBL" id="KUN62164.1"/>
    </source>
</evidence>
<name>A0A101RUV3_9ACTN</name>
<dbReference type="AlphaFoldDB" id="A0A101RUV3"/>
<accession>A0A101RUV3</accession>
<dbReference type="Proteomes" id="UP000053669">
    <property type="component" value="Unassembled WGS sequence"/>
</dbReference>
<organism evidence="1 2">
    <name type="scientific">Streptomyces canus</name>
    <dbReference type="NCBI Taxonomy" id="58343"/>
    <lineage>
        <taxon>Bacteria</taxon>
        <taxon>Bacillati</taxon>
        <taxon>Actinomycetota</taxon>
        <taxon>Actinomycetes</taxon>
        <taxon>Kitasatosporales</taxon>
        <taxon>Streptomycetaceae</taxon>
        <taxon>Streptomyces</taxon>
        <taxon>Streptomyces aurantiacus group</taxon>
    </lineage>
</organism>
<evidence type="ECO:0000313" key="2">
    <source>
        <dbReference type="Proteomes" id="UP000053669"/>
    </source>
</evidence>
<sequence>MPAVSSPAATIVYVRARKRVRSDVANLRTALPCAAWNSTYVWAEPAGRTRTLPRPAGARSPSPSSTLAKVHVVASPSTVTWGGKSMCAAAGSAEV</sequence>
<comment type="caution">
    <text evidence="1">The sequence shown here is derived from an EMBL/GenBank/DDBJ whole genome shotgun (WGS) entry which is preliminary data.</text>
</comment>
<proteinExistence type="predicted"/>
<dbReference type="EMBL" id="LMWU01000039">
    <property type="protein sequence ID" value="KUN62164.1"/>
    <property type="molecule type" value="Genomic_DNA"/>
</dbReference>
<protein>
    <submittedName>
        <fullName evidence="1">Uncharacterized protein</fullName>
    </submittedName>
</protein>
<reference evidence="1 2" key="1">
    <citation type="submission" date="2015-10" db="EMBL/GenBank/DDBJ databases">
        <title>Draft genome sequence of Streptomyces canus DSM 40017, type strain for the species Streptomyces canus.</title>
        <authorList>
            <person name="Ruckert C."/>
            <person name="Winkler A."/>
            <person name="Kalinowski J."/>
            <person name="Kampfer P."/>
            <person name="Glaeser S."/>
        </authorList>
    </citation>
    <scope>NUCLEOTIDE SEQUENCE [LARGE SCALE GENOMIC DNA]</scope>
    <source>
        <strain evidence="1 2">DSM 40017</strain>
    </source>
</reference>
<dbReference type="STRING" id="58343.AQJ46_33165"/>